<dbReference type="PANTHER" id="PTHR43651:SF11">
    <property type="entry name" value="MALTO-OLIGOSYLTREHALOSE TREHALOHYDROLASE"/>
    <property type="match status" value="1"/>
</dbReference>
<evidence type="ECO:0000256" key="6">
    <source>
        <dbReference type="ARBA" id="ARBA00022490"/>
    </source>
</evidence>
<keyword evidence="17" id="KW-1185">Reference proteome</keyword>
<dbReference type="EMBL" id="JAMKFE010000010">
    <property type="protein sequence ID" value="MCM5681242.1"/>
    <property type="molecule type" value="Genomic_DNA"/>
</dbReference>
<evidence type="ECO:0000256" key="13">
    <source>
        <dbReference type="NCBIfam" id="TIGR02402"/>
    </source>
</evidence>
<dbReference type="EC" id="3.2.1.141" evidence="4 13"/>
<dbReference type="CDD" id="cd02853">
    <property type="entry name" value="E_set_MTHase_like_N"/>
    <property type="match status" value="1"/>
</dbReference>
<reference evidence="16" key="1">
    <citation type="submission" date="2022-05" db="EMBL/GenBank/DDBJ databases">
        <title>Schlegelella sp. nov., isolated from mangrove soil.</title>
        <authorList>
            <person name="Liu Y."/>
            <person name="Ge X."/>
            <person name="Liu W."/>
        </authorList>
    </citation>
    <scope>NUCLEOTIDE SEQUENCE</scope>
    <source>
        <strain evidence="16">S2-27</strain>
    </source>
</reference>
<keyword evidence="8" id="KW-0119">Carbohydrate metabolism</keyword>
<comment type="caution">
    <text evidence="16">The sequence shown here is derived from an EMBL/GenBank/DDBJ whole genome shotgun (WGS) entry which is preliminary data.</text>
</comment>
<evidence type="ECO:0000256" key="12">
    <source>
        <dbReference type="ARBA" id="ARBA00034013"/>
    </source>
</evidence>
<dbReference type="Gene3D" id="2.60.40.10">
    <property type="entry name" value="Immunoglobulins"/>
    <property type="match status" value="1"/>
</dbReference>
<dbReference type="Gene3D" id="3.20.20.80">
    <property type="entry name" value="Glycosidases"/>
    <property type="match status" value="1"/>
</dbReference>
<evidence type="ECO:0000256" key="10">
    <source>
        <dbReference type="ARBA" id="ARBA00032057"/>
    </source>
</evidence>
<evidence type="ECO:0000256" key="11">
    <source>
        <dbReference type="ARBA" id="ARBA00033284"/>
    </source>
</evidence>
<accession>A0ABT0YSI1</accession>
<gene>
    <name evidence="16" type="primary">treZ</name>
    <name evidence="16" type="ORF">M8A51_17070</name>
</gene>
<dbReference type="SMART" id="SM00642">
    <property type="entry name" value="Aamy"/>
    <property type="match status" value="1"/>
</dbReference>
<evidence type="ECO:0000256" key="9">
    <source>
        <dbReference type="ARBA" id="ARBA00023295"/>
    </source>
</evidence>
<evidence type="ECO:0000256" key="7">
    <source>
        <dbReference type="ARBA" id="ARBA00022801"/>
    </source>
</evidence>
<dbReference type="InterPro" id="IPR017853">
    <property type="entry name" value="GH"/>
</dbReference>
<organism evidence="16 17">
    <name type="scientific">Caldimonas mangrovi</name>
    <dbReference type="NCBI Taxonomy" id="2944811"/>
    <lineage>
        <taxon>Bacteria</taxon>
        <taxon>Pseudomonadati</taxon>
        <taxon>Pseudomonadota</taxon>
        <taxon>Betaproteobacteria</taxon>
        <taxon>Burkholderiales</taxon>
        <taxon>Sphaerotilaceae</taxon>
        <taxon>Caldimonas</taxon>
    </lineage>
</organism>
<comment type="catalytic activity">
    <reaction evidence="12 14">
        <text>hydrolysis of (1-&gt;4)-alpha-D-glucosidic linkage in 4-alpha-D-[(1-&gt;4)-alpha-D-glucanosyl]n trehalose to yield trehalose and (1-&gt;4)-alpha-D-glucan.</text>
        <dbReference type="EC" id="3.2.1.141"/>
    </reaction>
</comment>
<dbReference type="Pfam" id="PF11941">
    <property type="entry name" value="DUF3459"/>
    <property type="match status" value="1"/>
</dbReference>
<evidence type="ECO:0000256" key="14">
    <source>
        <dbReference type="PIRNR" id="PIRNR006337"/>
    </source>
</evidence>
<keyword evidence="7 14" id="KW-0378">Hydrolase</keyword>
<dbReference type="SUPFAM" id="SSF81296">
    <property type="entry name" value="E set domains"/>
    <property type="match status" value="1"/>
</dbReference>
<comment type="subcellular location">
    <subcellularLocation>
        <location evidence="1">Cytoplasm</location>
    </subcellularLocation>
</comment>
<sequence>MQSFHDMPFGARLRAEGGVDFRLWAPGARSVALVLGDERISARTGDDGWYHTHVPHARAGDTYRWRIDDQQLVPDPASRFNPQGPHHPSQVIDPCSFDWDADWHGRPWHEAVIYEMHVGCFTPAGTYAAAEAQLPALADLGITAIQLMPLADFPGRFGWGYDGVLPYAPQPSYGTPDELKRFIQAAHRLNLMVFLDVVYNHFGPDGNYLHRYAPPFFTDRHQTAWGAAMNFDAPGSPTVREFFIHNALYWLGEYRFDGLRFDAVHAMLDDSRPDIMASISQRVRAAFPDRHLHLMLENDSNDAARLAAPGTPGRFEGQWNGDFHHTLHVLMTDEHDGYYAEYDRPIDQLARCLTLGFAREGGPHNSEHALPRRAAESTLALGCSVNFLQNHDQIGNRAFGERLTQLADERALQLATAILLLCPSPPLLFMGEEFGADTPFLYFADWTGELRDAVREGRRREFAHFPRYAEAAERNELPDPCDAATFERCKLDWSKAQAAAHREWRDLYAQLLAVRQRALMPHLPRLLTGRHEARRLSDTVLRVRWRFERGEVLEMLVNLAPLPCTVPGAAQTPPLDDAVLVHSAGDVVADTMAAWSGRWHWGREAR</sequence>
<feature type="domain" description="Glycosyl hydrolase family 13 catalytic" evidence="15">
    <location>
        <begin position="115"/>
        <end position="455"/>
    </location>
</feature>
<dbReference type="InterPro" id="IPR013783">
    <property type="entry name" value="Ig-like_fold"/>
</dbReference>
<evidence type="ECO:0000256" key="2">
    <source>
        <dbReference type="ARBA" id="ARBA00005199"/>
    </source>
</evidence>
<dbReference type="InterPro" id="IPR022567">
    <property type="entry name" value="DUF3459"/>
</dbReference>
<comment type="pathway">
    <text evidence="2 14">Glycan biosynthesis; trehalose biosynthesis.</text>
</comment>
<dbReference type="NCBIfam" id="TIGR02402">
    <property type="entry name" value="trehalose_TreZ"/>
    <property type="match status" value="1"/>
</dbReference>
<evidence type="ECO:0000256" key="5">
    <source>
        <dbReference type="ARBA" id="ARBA00015938"/>
    </source>
</evidence>
<evidence type="ECO:0000256" key="3">
    <source>
        <dbReference type="ARBA" id="ARBA00008061"/>
    </source>
</evidence>
<evidence type="ECO:0000256" key="4">
    <source>
        <dbReference type="ARBA" id="ARBA00012268"/>
    </source>
</evidence>
<dbReference type="CDD" id="cd11325">
    <property type="entry name" value="AmyAc_GTHase"/>
    <property type="match status" value="1"/>
</dbReference>
<dbReference type="Pfam" id="PF00128">
    <property type="entry name" value="Alpha-amylase"/>
    <property type="match status" value="1"/>
</dbReference>
<dbReference type="Pfam" id="PF02922">
    <property type="entry name" value="CBM_48"/>
    <property type="match status" value="1"/>
</dbReference>
<dbReference type="InterPro" id="IPR044901">
    <property type="entry name" value="Trehalose_TreZ_E-set_sf"/>
</dbReference>
<evidence type="ECO:0000313" key="17">
    <source>
        <dbReference type="Proteomes" id="UP001165541"/>
    </source>
</evidence>
<dbReference type="SUPFAM" id="SSF51445">
    <property type="entry name" value="(Trans)glycosidases"/>
    <property type="match status" value="1"/>
</dbReference>
<dbReference type="PANTHER" id="PTHR43651">
    <property type="entry name" value="1,4-ALPHA-GLUCAN-BRANCHING ENZYME"/>
    <property type="match status" value="1"/>
</dbReference>
<dbReference type="InterPro" id="IPR006047">
    <property type="entry name" value="GH13_cat_dom"/>
</dbReference>
<dbReference type="InterPro" id="IPR014756">
    <property type="entry name" value="Ig_E-set"/>
</dbReference>
<proteinExistence type="inferred from homology"/>
<dbReference type="InterPro" id="IPR004193">
    <property type="entry name" value="Glyco_hydro_13_N"/>
</dbReference>
<dbReference type="Proteomes" id="UP001165541">
    <property type="component" value="Unassembled WGS sequence"/>
</dbReference>
<dbReference type="RefSeq" id="WP_251779720.1">
    <property type="nucleotide sequence ID" value="NZ_JAMKFE010000010.1"/>
</dbReference>
<keyword evidence="6" id="KW-0963">Cytoplasm</keyword>
<comment type="similarity">
    <text evidence="3 14">Belongs to the glycosyl hydrolase 13 family.</text>
</comment>
<evidence type="ECO:0000313" key="16">
    <source>
        <dbReference type="EMBL" id="MCM5681242.1"/>
    </source>
</evidence>
<name>A0ABT0YSI1_9BURK</name>
<evidence type="ECO:0000256" key="1">
    <source>
        <dbReference type="ARBA" id="ARBA00004496"/>
    </source>
</evidence>
<dbReference type="InterPro" id="IPR012768">
    <property type="entry name" value="Trehalose_TreZ"/>
</dbReference>
<protein>
    <recommendedName>
        <fullName evidence="5 13">Malto-oligosyltrehalose trehalohydrolase</fullName>
        <shortName evidence="14">MTHase</shortName>
        <ecNumber evidence="4 13">3.2.1.141</ecNumber>
    </recommendedName>
    <alternativeName>
        <fullName evidence="11 14">4-alpha-D-((1-&gt;4)-alpha-D-glucano)trehalose trehalohydrolase</fullName>
    </alternativeName>
    <alternativeName>
        <fullName evidence="10 14">Maltooligosyl trehalose trehalohydrolase</fullName>
    </alternativeName>
</protein>
<keyword evidence="9 14" id="KW-0326">Glycosidase</keyword>
<dbReference type="PIRSF" id="PIRSF006337">
    <property type="entry name" value="Trehalose_TreZ"/>
    <property type="match status" value="1"/>
</dbReference>
<evidence type="ECO:0000256" key="8">
    <source>
        <dbReference type="ARBA" id="ARBA00023277"/>
    </source>
</evidence>
<dbReference type="Gene3D" id="1.10.10.760">
    <property type="entry name" value="E-set domains of sugar-utilizing enzymes"/>
    <property type="match status" value="1"/>
</dbReference>
<evidence type="ECO:0000259" key="15">
    <source>
        <dbReference type="SMART" id="SM00642"/>
    </source>
</evidence>